<dbReference type="Proteomes" id="UP001596016">
    <property type="component" value="Unassembled WGS sequence"/>
</dbReference>
<dbReference type="InterPro" id="IPR014729">
    <property type="entry name" value="Rossmann-like_a/b/a_fold"/>
</dbReference>
<evidence type="ECO:0000256" key="2">
    <source>
        <dbReference type="PIRNR" id="PIRNR006276"/>
    </source>
</evidence>
<dbReference type="PANTHER" id="PTHR46268:SF15">
    <property type="entry name" value="UNIVERSAL STRESS PROTEIN HP_0031"/>
    <property type="match status" value="1"/>
</dbReference>
<comment type="similarity">
    <text evidence="1 2">Belongs to the universal stress protein A family.</text>
</comment>
<dbReference type="PRINTS" id="PR01438">
    <property type="entry name" value="UNVRSLSTRESS"/>
</dbReference>
<proteinExistence type="inferred from homology"/>
<reference evidence="5" key="1">
    <citation type="journal article" date="2019" name="Int. J. Syst. Evol. Microbiol.">
        <title>The Global Catalogue of Microorganisms (GCM) 10K type strain sequencing project: providing services to taxonomists for standard genome sequencing and annotation.</title>
        <authorList>
            <consortium name="The Broad Institute Genomics Platform"/>
            <consortium name="The Broad Institute Genome Sequencing Center for Infectious Disease"/>
            <person name="Wu L."/>
            <person name="Ma J."/>
        </authorList>
    </citation>
    <scope>NUCLEOTIDE SEQUENCE [LARGE SCALE GENOMIC DNA]</scope>
    <source>
        <strain evidence="5">CGMCC 4.1415</strain>
    </source>
</reference>
<comment type="subcellular location">
    <subcellularLocation>
        <location evidence="2">Cytoplasm</location>
    </subcellularLocation>
</comment>
<feature type="domain" description="UspA" evidence="3">
    <location>
        <begin position="1"/>
        <end position="149"/>
    </location>
</feature>
<dbReference type="EMBL" id="JBHSLL010000025">
    <property type="protein sequence ID" value="MFC5386292.1"/>
    <property type="molecule type" value="Genomic_DNA"/>
</dbReference>
<dbReference type="SUPFAM" id="SSF52402">
    <property type="entry name" value="Adenine nucleotide alpha hydrolases-like"/>
    <property type="match status" value="1"/>
</dbReference>
<evidence type="ECO:0000256" key="1">
    <source>
        <dbReference type="ARBA" id="ARBA00008791"/>
    </source>
</evidence>
<evidence type="ECO:0000313" key="4">
    <source>
        <dbReference type="EMBL" id="MFC5386292.1"/>
    </source>
</evidence>
<dbReference type="PIRSF" id="PIRSF006276">
    <property type="entry name" value="UspA"/>
    <property type="match status" value="1"/>
</dbReference>
<protein>
    <recommendedName>
        <fullName evidence="2">Universal stress protein</fullName>
    </recommendedName>
</protein>
<dbReference type="RefSeq" id="WP_378229193.1">
    <property type="nucleotide sequence ID" value="NZ_JBHSLL010000025.1"/>
</dbReference>
<dbReference type="PANTHER" id="PTHR46268">
    <property type="entry name" value="STRESS RESPONSE PROTEIN NHAX"/>
    <property type="match status" value="1"/>
</dbReference>
<organism evidence="4 5">
    <name type="scientific">Aquamicrobium segne</name>
    <dbReference type="NCBI Taxonomy" id="469547"/>
    <lineage>
        <taxon>Bacteria</taxon>
        <taxon>Pseudomonadati</taxon>
        <taxon>Pseudomonadota</taxon>
        <taxon>Alphaproteobacteria</taxon>
        <taxon>Hyphomicrobiales</taxon>
        <taxon>Phyllobacteriaceae</taxon>
        <taxon>Aquamicrobium</taxon>
    </lineage>
</organism>
<accession>A0ABW0GZD4</accession>
<evidence type="ECO:0000259" key="3">
    <source>
        <dbReference type="Pfam" id="PF00582"/>
    </source>
</evidence>
<sequence>MYTHILIATDGSELAQKGVDHGLSLAKALGAKVTFVTVTEPFPMTAGASAAGWVAGTNDIARYEQGQEEFATGLLAKARAVAEGMGIETETVHVPDRWPADALVEIANERSANLVVMASHGRRGFRRLLLGSQTVEVLTHSNVPVLVVR</sequence>
<keyword evidence="5" id="KW-1185">Reference proteome</keyword>
<dbReference type="Pfam" id="PF00582">
    <property type="entry name" value="Usp"/>
    <property type="match status" value="1"/>
</dbReference>
<dbReference type="Gene3D" id="3.40.50.620">
    <property type="entry name" value="HUPs"/>
    <property type="match status" value="1"/>
</dbReference>
<comment type="caution">
    <text evidence="4">The sequence shown here is derived from an EMBL/GenBank/DDBJ whole genome shotgun (WGS) entry which is preliminary data.</text>
</comment>
<gene>
    <name evidence="4" type="ORF">ACFPLB_09975</name>
</gene>
<name>A0ABW0GZD4_9HYPH</name>
<dbReference type="InterPro" id="IPR006016">
    <property type="entry name" value="UspA"/>
</dbReference>
<keyword evidence="2" id="KW-0963">Cytoplasm</keyword>
<evidence type="ECO:0000313" key="5">
    <source>
        <dbReference type="Proteomes" id="UP001596016"/>
    </source>
</evidence>
<dbReference type="CDD" id="cd00293">
    <property type="entry name" value="USP-like"/>
    <property type="match status" value="1"/>
</dbReference>
<dbReference type="InterPro" id="IPR006015">
    <property type="entry name" value="Universal_stress_UspA"/>
</dbReference>